<dbReference type="Gene3D" id="1.10.1660.10">
    <property type="match status" value="1"/>
</dbReference>
<accession>A0ABT2NFY2</accession>
<gene>
    <name evidence="2" type="ORF">NG792_28135</name>
</gene>
<keyword evidence="3" id="KW-1185">Reference proteome</keyword>
<dbReference type="RefSeq" id="WP_261237750.1">
    <property type="nucleotide sequence ID" value="NZ_JAMXFA010000079.1"/>
</dbReference>
<evidence type="ECO:0000313" key="3">
    <source>
        <dbReference type="Proteomes" id="UP001525961"/>
    </source>
</evidence>
<dbReference type="EMBL" id="JAMXFA010000079">
    <property type="protein sequence ID" value="MCT7981597.1"/>
    <property type="molecule type" value="Genomic_DNA"/>
</dbReference>
<dbReference type="Pfam" id="PF13411">
    <property type="entry name" value="MerR_1"/>
    <property type="match status" value="1"/>
</dbReference>
<feature type="domain" description="HTH merR-type" evidence="1">
    <location>
        <begin position="8"/>
        <end position="76"/>
    </location>
</feature>
<proteinExistence type="predicted"/>
<reference evidence="2 3" key="1">
    <citation type="journal article" date="2022" name="Front. Microbiol.">
        <title>High genomic differentiation and limited gene flow indicate recent cryptic speciation within the genus Laspinema (cyanobacteria).</title>
        <authorList>
            <person name="Stanojkovic A."/>
            <person name="Skoupy S."/>
            <person name="Skaloud P."/>
            <person name="Dvorak P."/>
        </authorList>
    </citation>
    <scope>NUCLEOTIDE SEQUENCE [LARGE SCALE GENOMIC DNA]</scope>
    <source>
        <strain evidence="2 3">D3b</strain>
    </source>
</reference>
<protein>
    <submittedName>
        <fullName evidence="2">MerR family transcriptional regulator</fullName>
    </submittedName>
</protein>
<dbReference type="InterPro" id="IPR000551">
    <property type="entry name" value="MerR-type_HTH_dom"/>
</dbReference>
<organism evidence="2 3">
    <name type="scientific">Laspinema olomoucense D3b</name>
    <dbReference type="NCBI Taxonomy" id="2953688"/>
    <lineage>
        <taxon>Bacteria</taxon>
        <taxon>Bacillati</taxon>
        <taxon>Cyanobacteriota</taxon>
        <taxon>Cyanophyceae</taxon>
        <taxon>Oscillatoriophycideae</taxon>
        <taxon>Oscillatoriales</taxon>
        <taxon>Laspinemataceae</taxon>
        <taxon>Laspinema</taxon>
        <taxon>Laspinema olomoucense</taxon>
    </lineage>
</organism>
<evidence type="ECO:0000259" key="1">
    <source>
        <dbReference type="Pfam" id="PF13411"/>
    </source>
</evidence>
<sequence length="162" mass="18636">MSTVVTGYTRQETAALCDVNPSRLSYLDRLGVVSPQKFGNPKKPSCFYSFKQLLELKAIFKMRSEVSLQTIRKMIDFLEEWGEDKTLHDKEIIVFGEDVYWLTEENSKKVLIQFDKSINSKQYGILEVILIPSLNTLKGELIEMANSSPKMKRLNILERIPA</sequence>
<comment type="caution">
    <text evidence="2">The sequence shown here is derived from an EMBL/GenBank/DDBJ whole genome shotgun (WGS) entry which is preliminary data.</text>
</comment>
<name>A0ABT2NFY2_9CYAN</name>
<evidence type="ECO:0000313" key="2">
    <source>
        <dbReference type="EMBL" id="MCT7981597.1"/>
    </source>
</evidence>
<dbReference type="Proteomes" id="UP001525961">
    <property type="component" value="Unassembled WGS sequence"/>
</dbReference>